<organism evidence="1 2">
    <name type="scientific">Prunus dulcis</name>
    <name type="common">Almond</name>
    <name type="synonym">Amygdalus dulcis</name>
    <dbReference type="NCBI Taxonomy" id="3755"/>
    <lineage>
        <taxon>Eukaryota</taxon>
        <taxon>Viridiplantae</taxon>
        <taxon>Streptophyta</taxon>
        <taxon>Embryophyta</taxon>
        <taxon>Tracheophyta</taxon>
        <taxon>Spermatophyta</taxon>
        <taxon>Magnoliopsida</taxon>
        <taxon>eudicotyledons</taxon>
        <taxon>Gunneridae</taxon>
        <taxon>Pentapetalae</taxon>
        <taxon>rosids</taxon>
        <taxon>fabids</taxon>
        <taxon>Rosales</taxon>
        <taxon>Rosaceae</taxon>
        <taxon>Amygdaloideae</taxon>
        <taxon>Amygdaleae</taxon>
        <taxon>Prunus</taxon>
    </lineage>
</organism>
<gene>
    <name evidence="1" type="ORF">L3X38_023385</name>
</gene>
<dbReference type="Proteomes" id="UP001054821">
    <property type="component" value="Chromosome 4"/>
</dbReference>
<evidence type="ECO:0000313" key="2">
    <source>
        <dbReference type="Proteomes" id="UP001054821"/>
    </source>
</evidence>
<comment type="caution">
    <text evidence="1">The sequence shown here is derived from an EMBL/GenBank/DDBJ whole genome shotgun (WGS) entry which is preliminary data.</text>
</comment>
<name>A0AAD4VXW1_PRUDU</name>
<evidence type="ECO:0000313" key="1">
    <source>
        <dbReference type="EMBL" id="KAI5333255.1"/>
    </source>
</evidence>
<accession>A0AAD4VXW1</accession>
<sequence length="142" mass="16170">MHGSWTFLFPFPFRKERVRGKDSDTSVTYRLVREYCGIEVDVDKLENAFTGTSPGSRLFGFIGATLGQRFGSLFAIFSSRTFLQGDPFLGIFRTLDLSSPLLVTMMVRFLYAKENLQGIQKHRSTMMCHAQFCFGEDGRVPM</sequence>
<dbReference type="EMBL" id="JAJFAZ020000004">
    <property type="protein sequence ID" value="KAI5333255.1"/>
    <property type="molecule type" value="Genomic_DNA"/>
</dbReference>
<keyword evidence="2" id="KW-1185">Reference proteome</keyword>
<protein>
    <submittedName>
        <fullName evidence="1">Uncharacterized protein</fullName>
    </submittedName>
</protein>
<dbReference type="AlphaFoldDB" id="A0AAD4VXW1"/>
<reference evidence="1 2" key="1">
    <citation type="journal article" date="2022" name="G3 (Bethesda)">
        <title>Whole-genome sequence and methylome profiling of the almond [Prunus dulcis (Mill.) D.A. Webb] cultivar 'Nonpareil'.</title>
        <authorList>
            <person name="D'Amico-Willman K.M."/>
            <person name="Ouma W.Z."/>
            <person name="Meulia T."/>
            <person name="Sideli G.M."/>
            <person name="Gradziel T.M."/>
            <person name="Fresnedo-Ramirez J."/>
        </authorList>
    </citation>
    <scope>NUCLEOTIDE SEQUENCE [LARGE SCALE GENOMIC DNA]</scope>
    <source>
        <strain evidence="1">Clone GOH B32 T37-40</strain>
    </source>
</reference>
<proteinExistence type="predicted"/>